<protein>
    <submittedName>
        <fullName evidence="10">Cytochrome c peroxidase</fullName>
    </submittedName>
</protein>
<keyword evidence="10" id="KW-0575">Peroxidase</keyword>
<dbReference type="Proteomes" id="UP000295247">
    <property type="component" value="Unassembled WGS sequence"/>
</dbReference>
<keyword evidence="3 7" id="KW-0479">Metal-binding</keyword>
<evidence type="ECO:0000313" key="10">
    <source>
        <dbReference type="EMBL" id="TCW39952.1"/>
    </source>
</evidence>
<accession>A0A4R4AKK9</accession>
<dbReference type="InterPro" id="IPR004852">
    <property type="entry name" value="Di-haem_cyt_c_peroxidsae"/>
</dbReference>
<feature type="domain" description="Cytochrome c" evidence="9">
    <location>
        <begin position="221"/>
        <end position="405"/>
    </location>
</feature>
<keyword evidence="6 7" id="KW-0408">Iron</keyword>
<dbReference type="GO" id="GO:0020037">
    <property type="term" value="F:heme binding"/>
    <property type="evidence" value="ECO:0007669"/>
    <property type="project" value="InterPro"/>
</dbReference>
<evidence type="ECO:0000256" key="5">
    <source>
        <dbReference type="ARBA" id="ARBA00023002"/>
    </source>
</evidence>
<evidence type="ECO:0000256" key="8">
    <source>
        <dbReference type="SAM" id="SignalP"/>
    </source>
</evidence>
<organism evidence="10 11">
    <name type="scientific">Marichromatium gracile</name>
    <name type="common">Chromatium gracile</name>
    <dbReference type="NCBI Taxonomy" id="1048"/>
    <lineage>
        <taxon>Bacteria</taxon>
        <taxon>Pseudomonadati</taxon>
        <taxon>Pseudomonadota</taxon>
        <taxon>Gammaproteobacteria</taxon>
        <taxon>Chromatiales</taxon>
        <taxon>Chromatiaceae</taxon>
        <taxon>Marichromatium</taxon>
    </lineage>
</organism>
<dbReference type="GO" id="GO:0046872">
    <property type="term" value="F:metal ion binding"/>
    <property type="evidence" value="ECO:0007669"/>
    <property type="project" value="UniProtKB-KW"/>
</dbReference>
<dbReference type="InterPro" id="IPR036909">
    <property type="entry name" value="Cyt_c-like_dom_sf"/>
</dbReference>
<keyword evidence="2 7" id="KW-0349">Heme</keyword>
<dbReference type="EMBL" id="SMDC01000001">
    <property type="protein sequence ID" value="TCW39952.1"/>
    <property type="molecule type" value="Genomic_DNA"/>
</dbReference>
<evidence type="ECO:0000256" key="6">
    <source>
        <dbReference type="ARBA" id="ARBA00023004"/>
    </source>
</evidence>
<dbReference type="InterPro" id="IPR051395">
    <property type="entry name" value="Cytochrome_c_Peroxidase/MauG"/>
</dbReference>
<dbReference type="PANTHER" id="PTHR30600:SF10">
    <property type="entry name" value="BLL6722 PROTEIN"/>
    <property type="match status" value="1"/>
</dbReference>
<feature type="chain" id="PRO_5020760853" evidence="8">
    <location>
        <begin position="22"/>
        <end position="413"/>
    </location>
</feature>
<sequence>MLNITASSRVRWLGVAFALGAASTGASELSPPSSLVALGRALFFDTGLSEPPGQSCASCHLPGAGWSGPDSAINAAGAVQPGAVPGRFGNRRAPTLAYASFSPPLYLDEESGGFVGGNFWDGRATGWLLGDPLAEQAQAPLLDPLEHNLADAAEAVERVCAGPRGRALRDWFGESVCAEPVAGFNAIARALAAYQSSPEVNAFSSKYDHYLRDPERYPLSAEEARGLELFARADKGNCAACHPHTPGADGSPPLFTDFTYDNLGVGRNPDNPWYAMAGYNPDGRAWRDPGLGGLLARVPRFAALAGAQLGKHKVPTLRNVDRRPAPGFVRAYMHNGAHKGLETVVHFYNTRDLKPVCEDLAAPRPGNNCWPRPEVARNVNDDELGDLGLDAEEEAAIVAFLRTLSDGWDAPQD</sequence>
<feature type="signal peptide" evidence="8">
    <location>
        <begin position="1"/>
        <end position="21"/>
    </location>
</feature>
<evidence type="ECO:0000313" key="11">
    <source>
        <dbReference type="Proteomes" id="UP000295247"/>
    </source>
</evidence>
<evidence type="ECO:0000256" key="4">
    <source>
        <dbReference type="ARBA" id="ARBA00022729"/>
    </source>
</evidence>
<evidence type="ECO:0000256" key="2">
    <source>
        <dbReference type="ARBA" id="ARBA00022617"/>
    </source>
</evidence>
<reference evidence="10 11" key="1">
    <citation type="submission" date="2019-03" db="EMBL/GenBank/DDBJ databases">
        <title>Genomic Encyclopedia of Type Strains, Phase IV (KMG-IV): sequencing the most valuable type-strain genomes for metagenomic binning, comparative biology and taxonomic classification.</title>
        <authorList>
            <person name="Goeker M."/>
        </authorList>
    </citation>
    <scope>NUCLEOTIDE SEQUENCE [LARGE SCALE GENOMIC DNA]</scope>
    <source>
        <strain evidence="10 11">DSM 203</strain>
    </source>
</reference>
<gene>
    <name evidence="10" type="ORF">EDC29_101368</name>
</gene>
<dbReference type="SUPFAM" id="SSF46626">
    <property type="entry name" value="Cytochrome c"/>
    <property type="match status" value="2"/>
</dbReference>
<evidence type="ECO:0000256" key="7">
    <source>
        <dbReference type="PROSITE-ProRule" id="PRU00433"/>
    </source>
</evidence>
<evidence type="ECO:0000256" key="1">
    <source>
        <dbReference type="ARBA" id="ARBA00004196"/>
    </source>
</evidence>
<feature type="domain" description="Cytochrome c" evidence="9">
    <location>
        <begin position="34"/>
        <end position="211"/>
    </location>
</feature>
<keyword evidence="5" id="KW-0560">Oxidoreductase</keyword>
<dbReference type="PANTHER" id="PTHR30600">
    <property type="entry name" value="CYTOCHROME C PEROXIDASE-RELATED"/>
    <property type="match status" value="1"/>
</dbReference>
<dbReference type="GO" id="GO:0004130">
    <property type="term" value="F:cytochrome-c peroxidase activity"/>
    <property type="evidence" value="ECO:0007669"/>
    <property type="project" value="TreeGrafter"/>
</dbReference>
<dbReference type="Gene3D" id="1.10.760.10">
    <property type="entry name" value="Cytochrome c-like domain"/>
    <property type="match status" value="2"/>
</dbReference>
<comment type="subcellular location">
    <subcellularLocation>
        <location evidence="1">Cell envelope</location>
    </subcellularLocation>
</comment>
<dbReference type="InterPro" id="IPR009056">
    <property type="entry name" value="Cyt_c-like_dom"/>
</dbReference>
<proteinExistence type="predicted"/>
<keyword evidence="4 8" id="KW-0732">Signal</keyword>
<name>A0A4R4AKK9_MARGR</name>
<dbReference type="AlphaFoldDB" id="A0A4R4AKK9"/>
<dbReference type="PROSITE" id="PS51007">
    <property type="entry name" value="CYTC"/>
    <property type="match status" value="2"/>
</dbReference>
<evidence type="ECO:0000259" key="9">
    <source>
        <dbReference type="PROSITE" id="PS51007"/>
    </source>
</evidence>
<comment type="caution">
    <text evidence="10">The sequence shown here is derived from an EMBL/GenBank/DDBJ whole genome shotgun (WGS) entry which is preliminary data.</text>
</comment>
<dbReference type="GO" id="GO:0009055">
    <property type="term" value="F:electron transfer activity"/>
    <property type="evidence" value="ECO:0007669"/>
    <property type="project" value="InterPro"/>
</dbReference>
<dbReference type="Pfam" id="PF03150">
    <property type="entry name" value="CCP_MauG"/>
    <property type="match status" value="1"/>
</dbReference>
<dbReference type="RefSeq" id="WP_132228319.1">
    <property type="nucleotide sequence ID" value="NZ_NRRH01000001.1"/>
</dbReference>
<dbReference type="GO" id="GO:0030313">
    <property type="term" value="C:cell envelope"/>
    <property type="evidence" value="ECO:0007669"/>
    <property type="project" value="UniProtKB-SubCell"/>
</dbReference>
<evidence type="ECO:0000256" key="3">
    <source>
        <dbReference type="ARBA" id="ARBA00022723"/>
    </source>
</evidence>